<dbReference type="EMBL" id="CP136051">
    <property type="protein sequence ID" value="WOK09543.1"/>
    <property type="molecule type" value="Genomic_DNA"/>
</dbReference>
<name>A0ABZ0IWY4_9BACT</name>
<accession>A0ABZ0IWY4</accession>
<dbReference type="Proteomes" id="UP001302349">
    <property type="component" value="Chromosome"/>
</dbReference>
<proteinExistence type="predicted"/>
<dbReference type="SUPFAM" id="SSF88946">
    <property type="entry name" value="Sigma2 domain of RNA polymerase sigma factors"/>
    <property type="match status" value="1"/>
</dbReference>
<reference evidence="1 2" key="1">
    <citation type="journal article" date="2023" name="Microbiol. Resour. Announc.">
        <title>Complete Genome Sequence of Imperialibacter roseus strain P4T.</title>
        <authorList>
            <person name="Tizabi D.R."/>
            <person name="Bachvaroff T."/>
            <person name="Hill R.T."/>
        </authorList>
    </citation>
    <scope>NUCLEOTIDE SEQUENCE [LARGE SCALE GENOMIC DNA]</scope>
    <source>
        <strain evidence="1 2">P4T</strain>
    </source>
</reference>
<gene>
    <name evidence="1" type="ORF">RT717_12930</name>
</gene>
<evidence type="ECO:0000313" key="1">
    <source>
        <dbReference type="EMBL" id="WOK09543.1"/>
    </source>
</evidence>
<evidence type="ECO:0000313" key="2">
    <source>
        <dbReference type="Proteomes" id="UP001302349"/>
    </source>
</evidence>
<organism evidence="1 2">
    <name type="scientific">Imperialibacter roseus</name>
    <dbReference type="NCBI Taxonomy" id="1324217"/>
    <lineage>
        <taxon>Bacteria</taxon>
        <taxon>Pseudomonadati</taxon>
        <taxon>Bacteroidota</taxon>
        <taxon>Cytophagia</taxon>
        <taxon>Cytophagales</taxon>
        <taxon>Flammeovirgaceae</taxon>
        <taxon>Imperialibacter</taxon>
    </lineage>
</organism>
<keyword evidence="2" id="KW-1185">Reference proteome</keyword>
<sequence length="189" mass="21709">MEVTETLERKPFMAMTADDRLAFFEALYEDAFPAAARFVHRMGGNLEDARDVFQDALVLFYESLTAKKVHVEISQKAYLLGICKHLWIRRAKARSIEVHLEEWEKCLNVPDLNEAHPSANKLLALLELAGQKCLDLLKSFYYDRLSIPLIASSFGFGSERSATVQKYKCLEKVRNEVKSKALHYEDFTD</sequence>
<dbReference type="Gene3D" id="1.10.1740.10">
    <property type="match status" value="1"/>
</dbReference>
<protein>
    <submittedName>
        <fullName evidence="1">Sigma-70 family RNA polymerase sigma factor</fullName>
    </submittedName>
</protein>
<dbReference type="InterPro" id="IPR013325">
    <property type="entry name" value="RNA_pol_sigma_r2"/>
</dbReference>
<dbReference type="RefSeq" id="WP_317492158.1">
    <property type="nucleotide sequence ID" value="NZ_CP136051.1"/>
</dbReference>